<organism evidence="2 3">
    <name type="scientific">Bifidobacterium animalis subsp. lactis CNCM I-2494</name>
    <dbReference type="NCBI Taxonomy" id="1042403"/>
    <lineage>
        <taxon>Bacteria</taxon>
        <taxon>Bacillati</taxon>
        <taxon>Actinomycetota</taxon>
        <taxon>Actinomycetes</taxon>
        <taxon>Bifidobacteriales</taxon>
        <taxon>Bifidobacteriaceae</taxon>
        <taxon>Bifidobacterium</taxon>
    </lineage>
</organism>
<proteinExistence type="predicted"/>
<dbReference type="EMBL" id="CP002915">
    <property type="protein sequence ID" value="AEK30793.1"/>
    <property type="molecule type" value="Genomic_DNA"/>
</dbReference>
<evidence type="ECO:0000313" key="2">
    <source>
        <dbReference type="EMBL" id="AEK30793.1"/>
    </source>
</evidence>
<evidence type="ECO:0008006" key="4">
    <source>
        <dbReference type="Google" id="ProtNLM"/>
    </source>
</evidence>
<dbReference type="GO" id="GO:0003676">
    <property type="term" value="F:nucleic acid binding"/>
    <property type="evidence" value="ECO:0007669"/>
    <property type="project" value="InterPro"/>
</dbReference>
<feature type="region of interest" description="Disordered" evidence="1">
    <location>
        <begin position="168"/>
        <end position="220"/>
    </location>
</feature>
<gene>
    <name evidence="2" type="ORF">BALAC2494_01404</name>
</gene>
<accession>A0A806FJ22</accession>
<feature type="compositionally biased region" description="Polar residues" evidence="1">
    <location>
        <begin position="183"/>
        <end position="197"/>
    </location>
</feature>
<dbReference type="AlphaFoldDB" id="A0A806FJ22"/>
<evidence type="ECO:0000313" key="3">
    <source>
        <dbReference type="Proteomes" id="UP000008394"/>
    </source>
</evidence>
<feature type="region of interest" description="Disordered" evidence="1">
    <location>
        <begin position="445"/>
        <end position="467"/>
    </location>
</feature>
<name>A0A806FJ22_BIFAN</name>
<protein>
    <recommendedName>
        <fullName evidence="4">DNA polymerase III subunit epsilon</fullName>
    </recommendedName>
</protein>
<evidence type="ECO:0000256" key="1">
    <source>
        <dbReference type="SAM" id="MobiDB-lite"/>
    </source>
</evidence>
<reference evidence="2 3" key="1">
    <citation type="journal article" date="2011" name="J. Bacteriol.">
        <title>Genome Sequence of the Probiotic Strain Bifidobacterium animalis subsp. lactis CNCM I-2494.</title>
        <authorList>
            <person name="Chervaux C."/>
            <person name="Grimaldi C."/>
            <person name="Bolotin A."/>
            <person name="Quinquis B."/>
            <person name="Legrain-Raspaud S."/>
            <person name="van Hylckama Vlieg J.E."/>
            <person name="Denariaz G."/>
            <person name="Smokvina T."/>
        </authorList>
    </citation>
    <scope>NUCLEOTIDE SEQUENCE [LARGE SCALE GENOMIC DNA]</scope>
    <source>
        <strain evidence="2 3">CNCM I-2494</strain>
    </source>
</reference>
<dbReference type="InterPro" id="IPR036397">
    <property type="entry name" value="RNaseH_sf"/>
</dbReference>
<dbReference type="InterPro" id="IPR012337">
    <property type="entry name" value="RNaseH-like_sf"/>
</dbReference>
<dbReference type="SUPFAM" id="SSF53098">
    <property type="entry name" value="Ribonuclease H-like"/>
    <property type="match status" value="1"/>
</dbReference>
<dbReference type="KEGG" id="bnm:BALAC2494_01404"/>
<sequence>MAYDEHMTYEQNTQWLEASKHDVTQWAAVMERDADERIIDWDWVCSLDFVAGVGAGARLDLVHDEYDAHALLMQDYAIRERLEAILENVTSVFMGDFDRNLDSFRLARALAYANRRLNDEITLIMEQGKVRRLWNVERRFERGTAFVVLHGNEDAHANEIVDRSAQLAQERAQRRNHAMNQRKAGSQMMQQASLSSFTDDKVLSEESGQTSRPAAPRRSDSQYDWRMAYLPGRDVDAVLGIDIETTGTSAWRDYIIDVGFERMNLQTPAPEGAKARDVYSETDYAADGAYDQSRLSFGVPLRCAEVANPFIAQLTGIDVTKIAGEPIFDEWPRMQQALLERLMQQPYVAHNATFEHRFFMANVEGYAEAYRNGEITILDTMPMSRHWDAGSVPSPGHPHGDNTLEAYAKRQGALDGNSHERHLGLEDAHIMLVAMRHHLGTLKVAGEGPWGPAGRGGVGGKHTGRRR</sequence>
<dbReference type="Gene3D" id="3.30.420.10">
    <property type="entry name" value="Ribonuclease H-like superfamily/Ribonuclease H"/>
    <property type="match status" value="1"/>
</dbReference>
<feature type="compositionally biased region" description="Gly residues" evidence="1">
    <location>
        <begin position="448"/>
        <end position="461"/>
    </location>
</feature>
<dbReference type="Proteomes" id="UP000008394">
    <property type="component" value="Chromosome"/>
</dbReference>